<reference evidence="13" key="1">
    <citation type="journal article" date="2014" name="Nat. Genet.">
        <title>Genome of the human hookworm Necator americanus.</title>
        <authorList>
            <person name="Tang Y.T."/>
            <person name="Gao X."/>
            <person name="Rosa B.A."/>
            <person name="Abubucker S."/>
            <person name="Hallsworth-Pepin K."/>
            <person name="Martin J."/>
            <person name="Tyagi R."/>
            <person name="Heizer E."/>
            <person name="Zhang X."/>
            <person name="Bhonagiri-Palsikar V."/>
            <person name="Minx P."/>
            <person name="Warren W.C."/>
            <person name="Wang Q."/>
            <person name="Zhan B."/>
            <person name="Hotez P.J."/>
            <person name="Sternberg P.W."/>
            <person name="Dougall A."/>
            <person name="Gaze S.T."/>
            <person name="Mulvenna J."/>
            <person name="Sotillo J."/>
            <person name="Ranganathan S."/>
            <person name="Rabelo E.M."/>
            <person name="Wilson R.K."/>
            <person name="Felgner P.L."/>
            <person name="Bethony J."/>
            <person name="Hawdon J.M."/>
            <person name="Gasser R.B."/>
            <person name="Loukas A."/>
            <person name="Mitreva M."/>
        </authorList>
    </citation>
    <scope>NUCLEOTIDE SEQUENCE [LARGE SCALE GENOMIC DNA]</scope>
</reference>
<evidence type="ECO:0000259" key="11">
    <source>
        <dbReference type="PROSITE" id="PS51843"/>
    </source>
</evidence>
<feature type="domain" description="Nuclear receptor" evidence="10">
    <location>
        <begin position="13"/>
        <end position="88"/>
    </location>
</feature>
<dbReference type="Pfam" id="PF00104">
    <property type="entry name" value="Hormone_recep"/>
    <property type="match status" value="1"/>
</dbReference>
<dbReference type="SMART" id="SM00399">
    <property type="entry name" value="ZnF_C4"/>
    <property type="match status" value="1"/>
</dbReference>
<keyword evidence="2" id="KW-0479">Metal-binding</keyword>
<dbReference type="STRING" id="51031.W2T1R6"/>
<sequence>MVGSEVSTRPRLEEQCPVCGDRVSGYHYGLLTCESCKGFFKRTVQNKKSYQCAASSNCPVDKAGRKRCPRCRFAKCLQQGMKIEAVREDRMRGGRNKFGSYYKRDRAQRMQRNTLKDTSIVDLAGMEQTVTSSTEPIVMTYSDDKSKVKSEYDSVLQCLTLSSSTPVHHGELSANSDDSWADVSLIYVPPASAHRPPPITHENEGLAGLLGCSIDFPNYRIKPEPFEPTTTTEFQQRLPYHGHPIDDGGFRDNRILPVCSTPSEKHVGNEFERSSSTLSIMHDSLPDDSRLYCLLHKWPRWEPFSFCVSAVEDNLGQLVAWAKAAPYFRELEMADQMQLLHASWASVHISDFTYAAVIGAIPASIKMNNGIEVPSGLAAVMGDCSLLTLWTDIVHLLASRGFTRVDLAAFRYLALFHEDGESRVENRALIRAARDSLIRCWGEYRGSDVALLPQFAAFLRIRSLAQSCQNFLIARRVGGVVGSSLLAEMLSSSIQTTCAR</sequence>
<evidence type="ECO:0000313" key="12">
    <source>
        <dbReference type="EMBL" id="ETN75181.1"/>
    </source>
</evidence>
<dbReference type="InterPro" id="IPR016355">
    <property type="entry name" value="NR5-like"/>
</dbReference>
<keyword evidence="5" id="KW-0805">Transcription regulation</keyword>
<dbReference type="InterPro" id="IPR013088">
    <property type="entry name" value="Znf_NHR/GATA"/>
</dbReference>
<dbReference type="OrthoDB" id="6355676at2759"/>
<dbReference type="GO" id="GO:0009888">
    <property type="term" value="P:tissue development"/>
    <property type="evidence" value="ECO:0007669"/>
    <property type="project" value="TreeGrafter"/>
</dbReference>
<evidence type="ECO:0000256" key="3">
    <source>
        <dbReference type="ARBA" id="ARBA00022771"/>
    </source>
</evidence>
<dbReference type="FunFam" id="3.30.50.10:FF:000006">
    <property type="entry name" value="Nuclear receptor subfamily 5 group A member"/>
    <property type="match status" value="1"/>
</dbReference>
<evidence type="ECO:0000256" key="6">
    <source>
        <dbReference type="ARBA" id="ARBA00023125"/>
    </source>
</evidence>
<evidence type="ECO:0000256" key="4">
    <source>
        <dbReference type="ARBA" id="ARBA00022833"/>
    </source>
</evidence>
<comment type="subcellular location">
    <subcellularLocation>
        <location evidence="1">Nucleus</location>
    </subcellularLocation>
</comment>
<dbReference type="GO" id="GO:0008270">
    <property type="term" value="F:zinc ion binding"/>
    <property type="evidence" value="ECO:0007669"/>
    <property type="project" value="UniProtKB-KW"/>
</dbReference>
<gene>
    <name evidence="12" type="ORF">NECAME_00592</name>
</gene>
<dbReference type="GO" id="GO:0090575">
    <property type="term" value="C:RNA polymerase II transcription regulator complex"/>
    <property type="evidence" value="ECO:0007669"/>
    <property type="project" value="TreeGrafter"/>
</dbReference>
<evidence type="ECO:0000256" key="9">
    <source>
        <dbReference type="ARBA" id="ARBA00023242"/>
    </source>
</evidence>
<dbReference type="GO" id="GO:0004879">
    <property type="term" value="F:nuclear receptor activity"/>
    <property type="evidence" value="ECO:0007669"/>
    <property type="project" value="InterPro"/>
</dbReference>
<keyword evidence="8" id="KW-0675">Receptor</keyword>
<keyword evidence="3" id="KW-0863">Zinc-finger</keyword>
<dbReference type="GO" id="GO:0009755">
    <property type="term" value="P:hormone-mediated signaling pathway"/>
    <property type="evidence" value="ECO:0007669"/>
    <property type="project" value="TreeGrafter"/>
</dbReference>
<evidence type="ECO:0000313" key="13">
    <source>
        <dbReference type="Proteomes" id="UP000053676"/>
    </source>
</evidence>
<dbReference type="PROSITE" id="PS51843">
    <property type="entry name" value="NR_LBD"/>
    <property type="match status" value="1"/>
</dbReference>
<dbReference type="AlphaFoldDB" id="W2T1R6"/>
<name>W2T1R6_NECAM</name>
<dbReference type="SUPFAM" id="SSF57716">
    <property type="entry name" value="Glucocorticoid receptor-like (DNA-binding domain)"/>
    <property type="match status" value="1"/>
</dbReference>
<dbReference type="PROSITE" id="PS00031">
    <property type="entry name" value="NUCLEAR_REC_DBD_1"/>
    <property type="match status" value="1"/>
</dbReference>
<proteinExistence type="predicted"/>
<feature type="domain" description="NR LBD" evidence="11">
    <location>
        <begin position="270"/>
        <end position="500"/>
    </location>
</feature>
<dbReference type="InterPro" id="IPR001723">
    <property type="entry name" value="Nuclear_hrmn_rcpt"/>
</dbReference>
<evidence type="ECO:0000256" key="5">
    <source>
        <dbReference type="ARBA" id="ARBA00023015"/>
    </source>
</evidence>
<dbReference type="Pfam" id="PF00105">
    <property type="entry name" value="zf-C4"/>
    <property type="match status" value="1"/>
</dbReference>
<dbReference type="PANTHER" id="PTHR24086">
    <property type="entry name" value="NUCLEAR RECEPTOR SUBFAMILY 5 GROUP A"/>
    <property type="match status" value="1"/>
</dbReference>
<organism evidence="12 13">
    <name type="scientific">Necator americanus</name>
    <name type="common">Human hookworm</name>
    <dbReference type="NCBI Taxonomy" id="51031"/>
    <lineage>
        <taxon>Eukaryota</taxon>
        <taxon>Metazoa</taxon>
        <taxon>Ecdysozoa</taxon>
        <taxon>Nematoda</taxon>
        <taxon>Chromadorea</taxon>
        <taxon>Rhabditida</taxon>
        <taxon>Rhabditina</taxon>
        <taxon>Rhabditomorpha</taxon>
        <taxon>Strongyloidea</taxon>
        <taxon>Ancylostomatidae</taxon>
        <taxon>Bunostominae</taxon>
        <taxon>Necator</taxon>
    </lineage>
</organism>
<dbReference type="KEGG" id="nai:NECAME_00592"/>
<dbReference type="InterPro" id="IPR035500">
    <property type="entry name" value="NHR-like_dom_sf"/>
</dbReference>
<dbReference type="PRINTS" id="PR00047">
    <property type="entry name" value="STROIDFINGER"/>
</dbReference>
<dbReference type="EMBL" id="KI660311">
    <property type="protein sequence ID" value="ETN75181.1"/>
    <property type="molecule type" value="Genomic_DNA"/>
</dbReference>
<keyword evidence="7" id="KW-0804">Transcription</keyword>
<dbReference type="Gene3D" id="3.30.50.10">
    <property type="entry name" value="Erythroid Transcription Factor GATA-1, subunit A"/>
    <property type="match status" value="1"/>
</dbReference>
<accession>W2T1R6</accession>
<dbReference type="SUPFAM" id="SSF48508">
    <property type="entry name" value="Nuclear receptor ligand-binding domain"/>
    <property type="match status" value="1"/>
</dbReference>
<protein>
    <submittedName>
        <fullName evidence="12">Zinc finger, C4 type</fullName>
    </submittedName>
</protein>
<dbReference type="OMA" id="PPITHEN"/>
<dbReference type="InterPro" id="IPR001628">
    <property type="entry name" value="Znf_hrmn_rcpt"/>
</dbReference>
<keyword evidence="9" id="KW-0539">Nucleus</keyword>
<dbReference type="GO" id="GO:0000978">
    <property type="term" value="F:RNA polymerase II cis-regulatory region sequence-specific DNA binding"/>
    <property type="evidence" value="ECO:0007669"/>
    <property type="project" value="TreeGrafter"/>
</dbReference>
<evidence type="ECO:0000259" key="10">
    <source>
        <dbReference type="PROSITE" id="PS51030"/>
    </source>
</evidence>
<evidence type="ECO:0000256" key="2">
    <source>
        <dbReference type="ARBA" id="ARBA00022723"/>
    </source>
</evidence>
<dbReference type="Gene3D" id="1.10.565.10">
    <property type="entry name" value="Retinoid X Receptor"/>
    <property type="match status" value="1"/>
</dbReference>
<dbReference type="Proteomes" id="UP000053676">
    <property type="component" value="Unassembled WGS sequence"/>
</dbReference>
<dbReference type="CDD" id="cd07167">
    <property type="entry name" value="NR_DBD_Lrh-1_like"/>
    <property type="match status" value="1"/>
</dbReference>
<evidence type="ECO:0000256" key="8">
    <source>
        <dbReference type="ARBA" id="ARBA00023170"/>
    </source>
</evidence>
<dbReference type="PANTHER" id="PTHR24086:SF15">
    <property type="entry name" value="NUCLEAR HORMONE RECEPTOR FTZ-F1"/>
    <property type="match status" value="1"/>
</dbReference>
<keyword evidence="6" id="KW-0238">DNA-binding</keyword>
<dbReference type="PRINTS" id="PR00398">
    <property type="entry name" value="STRDHORMONER"/>
</dbReference>
<dbReference type="InterPro" id="IPR000536">
    <property type="entry name" value="Nucl_hrmn_rcpt_lig-bd"/>
</dbReference>
<dbReference type="PROSITE" id="PS51030">
    <property type="entry name" value="NUCLEAR_REC_DBD_2"/>
    <property type="match status" value="1"/>
</dbReference>
<evidence type="ECO:0000256" key="7">
    <source>
        <dbReference type="ARBA" id="ARBA00023163"/>
    </source>
</evidence>
<evidence type="ECO:0000256" key="1">
    <source>
        <dbReference type="ARBA" id="ARBA00004123"/>
    </source>
</evidence>
<keyword evidence="13" id="KW-1185">Reference proteome</keyword>
<keyword evidence="4" id="KW-0862">Zinc</keyword>